<dbReference type="NCBIfam" id="TIGR02937">
    <property type="entry name" value="sigma70-ECF"/>
    <property type="match status" value="1"/>
</dbReference>
<evidence type="ECO:0000313" key="7">
    <source>
        <dbReference type="EMBL" id="VAW41638.1"/>
    </source>
</evidence>
<keyword evidence="4" id="KW-0238">DNA-binding</keyword>
<evidence type="ECO:0000256" key="1">
    <source>
        <dbReference type="ARBA" id="ARBA00010641"/>
    </source>
</evidence>
<dbReference type="PANTHER" id="PTHR43133:SF8">
    <property type="entry name" value="RNA POLYMERASE SIGMA FACTOR HI_1459-RELATED"/>
    <property type="match status" value="1"/>
</dbReference>
<gene>
    <name evidence="7" type="ORF">MNBD_CHLOROFLEXI01-504</name>
</gene>
<name>A0A3B0VDD4_9ZZZZ</name>
<dbReference type="SUPFAM" id="SSF88946">
    <property type="entry name" value="Sigma2 domain of RNA polymerase sigma factors"/>
    <property type="match status" value="1"/>
</dbReference>
<dbReference type="GO" id="GO:0003677">
    <property type="term" value="F:DNA binding"/>
    <property type="evidence" value="ECO:0007669"/>
    <property type="project" value="UniProtKB-KW"/>
</dbReference>
<feature type="domain" description="RNA polymerase sigma factor 70 region 4 type 2" evidence="6">
    <location>
        <begin position="114"/>
        <end position="166"/>
    </location>
</feature>
<reference evidence="7" key="1">
    <citation type="submission" date="2018-06" db="EMBL/GenBank/DDBJ databases">
        <authorList>
            <person name="Zhirakovskaya E."/>
        </authorList>
    </citation>
    <scope>NUCLEOTIDE SEQUENCE</scope>
</reference>
<dbReference type="InterPro" id="IPR013325">
    <property type="entry name" value="RNA_pol_sigma_r2"/>
</dbReference>
<dbReference type="EMBL" id="UOEU01000852">
    <property type="protein sequence ID" value="VAW41638.1"/>
    <property type="molecule type" value="Genomic_DNA"/>
</dbReference>
<evidence type="ECO:0000256" key="2">
    <source>
        <dbReference type="ARBA" id="ARBA00023015"/>
    </source>
</evidence>
<dbReference type="InterPro" id="IPR039425">
    <property type="entry name" value="RNA_pol_sigma-70-like"/>
</dbReference>
<dbReference type="GO" id="GO:0006352">
    <property type="term" value="P:DNA-templated transcription initiation"/>
    <property type="evidence" value="ECO:0007669"/>
    <property type="project" value="InterPro"/>
</dbReference>
<sequence length="175" mass="20947">MKAPELIALLRQGDQESWRYLVATWLPRIKAATIPYNLSEDDRNEVVQRVLIDLHNGIDRFELINIDAFLAKKTRWRSLDLIRERARLPESPMDQDFAERDSELDFDEDSAEMELLREALRALPRRERLVVFLFYYNRCSYLRIAEMMNTDYDWVKNTLHRTKAKLKRITNGRED</sequence>
<dbReference type="InterPro" id="IPR013249">
    <property type="entry name" value="RNA_pol_sigma70_r4_t2"/>
</dbReference>
<dbReference type="InterPro" id="IPR013324">
    <property type="entry name" value="RNA_pol_sigma_r3/r4-like"/>
</dbReference>
<dbReference type="PANTHER" id="PTHR43133">
    <property type="entry name" value="RNA POLYMERASE ECF-TYPE SIGMA FACTO"/>
    <property type="match status" value="1"/>
</dbReference>
<keyword evidence="3" id="KW-0731">Sigma factor</keyword>
<dbReference type="Gene3D" id="1.10.10.10">
    <property type="entry name" value="Winged helix-like DNA-binding domain superfamily/Winged helix DNA-binding domain"/>
    <property type="match status" value="1"/>
</dbReference>
<dbReference type="Pfam" id="PF08281">
    <property type="entry name" value="Sigma70_r4_2"/>
    <property type="match status" value="1"/>
</dbReference>
<comment type="similarity">
    <text evidence="1">Belongs to the sigma-70 factor family. ECF subfamily.</text>
</comment>
<organism evidence="7">
    <name type="scientific">hydrothermal vent metagenome</name>
    <dbReference type="NCBI Taxonomy" id="652676"/>
    <lineage>
        <taxon>unclassified sequences</taxon>
        <taxon>metagenomes</taxon>
        <taxon>ecological metagenomes</taxon>
    </lineage>
</organism>
<protein>
    <recommendedName>
        <fullName evidence="6">RNA polymerase sigma factor 70 region 4 type 2 domain-containing protein</fullName>
    </recommendedName>
</protein>
<dbReference type="Gene3D" id="1.10.1740.10">
    <property type="match status" value="1"/>
</dbReference>
<evidence type="ECO:0000259" key="6">
    <source>
        <dbReference type="Pfam" id="PF08281"/>
    </source>
</evidence>
<dbReference type="GO" id="GO:0016987">
    <property type="term" value="F:sigma factor activity"/>
    <property type="evidence" value="ECO:0007669"/>
    <property type="project" value="UniProtKB-KW"/>
</dbReference>
<dbReference type="InterPro" id="IPR014284">
    <property type="entry name" value="RNA_pol_sigma-70_dom"/>
</dbReference>
<keyword evidence="2" id="KW-0805">Transcription regulation</keyword>
<evidence type="ECO:0000256" key="4">
    <source>
        <dbReference type="ARBA" id="ARBA00023125"/>
    </source>
</evidence>
<evidence type="ECO:0000256" key="3">
    <source>
        <dbReference type="ARBA" id="ARBA00023082"/>
    </source>
</evidence>
<dbReference type="SUPFAM" id="SSF88659">
    <property type="entry name" value="Sigma3 and sigma4 domains of RNA polymerase sigma factors"/>
    <property type="match status" value="1"/>
</dbReference>
<dbReference type="AlphaFoldDB" id="A0A3B0VDD4"/>
<accession>A0A3B0VDD4</accession>
<dbReference type="InterPro" id="IPR036388">
    <property type="entry name" value="WH-like_DNA-bd_sf"/>
</dbReference>
<proteinExistence type="inferred from homology"/>
<keyword evidence="5" id="KW-0804">Transcription</keyword>
<evidence type="ECO:0000256" key="5">
    <source>
        <dbReference type="ARBA" id="ARBA00023163"/>
    </source>
</evidence>